<dbReference type="SUPFAM" id="SSF54534">
    <property type="entry name" value="FKBP-like"/>
    <property type="match status" value="1"/>
</dbReference>
<dbReference type="Pfam" id="PF00254">
    <property type="entry name" value="FKBP_C"/>
    <property type="match status" value="1"/>
</dbReference>
<keyword evidence="1" id="KW-0732">Signal</keyword>
<feature type="signal peptide" evidence="1">
    <location>
        <begin position="1"/>
        <end position="22"/>
    </location>
</feature>
<organism evidence="3">
    <name type="scientific">Pyrodinium bahamense</name>
    <dbReference type="NCBI Taxonomy" id="73915"/>
    <lineage>
        <taxon>Eukaryota</taxon>
        <taxon>Sar</taxon>
        <taxon>Alveolata</taxon>
        <taxon>Dinophyceae</taxon>
        <taxon>Gonyaulacales</taxon>
        <taxon>Pyrocystaceae</taxon>
        <taxon>Pyrodinium</taxon>
    </lineage>
</organism>
<evidence type="ECO:0000256" key="1">
    <source>
        <dbReference type="SAM" id="SignalP"/>
    </source>
</evidence>
<dbReference type="InterPro" id="IPR046357">
    <property type="entry name" value="PPIase_dom_sf"/>
</dbReference>
<sequence length="136" mass="15209">MGRMRAALLCLLCATSLKLAEGAGAKRRYISERPLERVGCDEKERVKRGDKVTIQMSANANTNQETFSSEGAAEKEFVVGRHEIEPINKGVIGMCVGESRRIRVVFEQEPGMESDPLNYDVKLIRNDNARVLIKEL</sequence>
<dbReference type="InterPro" id="IPR001179">
    <property type="entry name" value="PPIase_FKBP_dom"/>
</dbReference>
<evidence type="ECO:0000313" key="3">
    <source>
        <dbReference type="EMBL" id="CAD8355395.1"/>
    </source>
</evidence>
<name>A0A7S0A7X6_9DINO</name>
<reference evidence="3" key="1">
    <citation type="submission" date="2021-01" db="EMBL/GenBank/DDBJ databases">
        <authorList>
            <person name="Corre E."/>
            <person name="Pelletier E."/>
            <person name="Niang G."/>
            <person name="Scheremetjew M."/>
            <person name="Finn R."/>
            <person name="Kale V."/>
            <person name="Holt S."/>
            <person name="Cochrane G."/>
            <person name="Meng A."/>
            <person name="Brown T."/>
            <person name="Cohen L."/>
        </authorList>
    </citation>
    <scope>NUCLEOTIDE SEQUENCE</scope>
    <source>
        <strain evidence="3">Pbaha01</strain>
    </source>
</reference>
<protein>
    <recommendedName>
        <fullName evidence="2">PPIase FKBP-type domain-containing protein</fullName>
    </recommendedName>
</protein>
<dbReference type="Gene3D" id="3.10.50.40">
    <property type="match status" value="1"/>
</dbReference>
<dbReference type="GO" id="GO:0003755">
    <property type="term" value="F:peptidyl-prolyl cis-trans isomerase activity"/>
    <property type="evidence" value="ECO:0007669"/>
    <property type="project" value="InterPro"/>
</dbReference>
<accession>A0A7S0A7X6</accession>
<evidence type="ECO:0000259" key="2">
    <source>
        <dbReference type="Pfam" id="PF00254"/>
    </source>
</evidence>
<dbReference type="EMBL" id="HBEG01017808">
    <property type="protein sequence ID" value="CAD8355395.1"/>
    <property type="molecule type" value="Transcribed_RNA"/>
</dbReference>
<feature type="chain" id="PRO_5031068953" description="PPIase FKBP-type domain-containing protein" evidence="1">
    <location>
        <begin position="23"/>
        <end position="136"/>
    </location>
</feature>
<gene>
    <name evidence="3" type="ORF">PBAH0796_LOCUS10762</name>
</gene>
<feature type="domain" description="PPIase FKBP-type" evidence="2">
    <location>
        <begin position="43"/>
        <end position="112"/>
    </location>
</feature>
<dbReference type="AlphaFoldDB" id="A0A7S0A7X6"/>
<proteinExistence type="predicted"/>